<feature type="chain" id="PRO_5011982780" evidence="3">
    <location>
        <begin position="25"/>
        <end position="185"/>
    </location>
</feature>
<comment type="caution">
    <text evidence="5">The sequence shown here is derived from an EMBL/GenBank/DDBJ whole genome shotgun (WGS) entry which is preliminary data.</text>
</comment>
<dbReference type="Gene3D" id="1.10.530.10">
    <property type="match status" value="1"/>
</dbReference>
<feature type="domain" description="Transglycosylase SLT" evidence="4">
    <location>
        <begin position="67"/>
        <end position="168"/>
    </location>
</feature>
<dbReference type="Pfam" id="PF01464">
    <property type="entry name" value="SLT"/>
    <property type="match status" value="1"/>
</dbReference>
<dbReference type="RefSeq" id="WP_075640003.1">
    <property type="nucleotide sequence ID" value="NZ_MKIM01000027.1"/>
</dbReference>
<dbReference type="PANTHER" id="PTHR37423:SF2">
    <property type="entry name" value="MEMBRANE-BOUND LYTIC MUREIN TRANSGLYCOSYLASE C"/>
    <property type="match status" value="1"/>
</dbReference>
<dbReference type="Proteomes" id="UP000186894">
    <property type="component" value="Unassembled WGS sequence"/>
</dbReference>
<evidence type="ECO:0000313" key="6">
    <source>
        <dbReference type="Proteomes" id="UP000186894"/>
    </source>
</evidence>
<evidence type="ECO:0000256" key="1">
    <source>
        <dbReference type="ARBA" id="ARBA00007734"/>
    </source>
</evidence>
<evidence type="ECO:0000256" key="2">
    <source>
        <dbReference type="ARBA" id="ARBA00009387"/>
    </source>
</evidence>
<dbReference type="PANTHER" id="PTHR37423">
    <property type="entry name" value="SOLUBLE LYTIC MUREIN TRANSGLYCOSYLASE-RELATED"/>
    <property type="match status" value="1"/>
</dbReference>
<proteinExistence type="inferred from homology"/>
<dbReference type="AlphaFoldDB" id="A0A1Q8ZRH3"/>
<organism evidence="5 6">
    <name type="scientific">Rhizobium oryziradicis</name>
    <dbReference type="NCBI Taxonomy" id="1867956"/>
    <lineage>
        <taxon>Bacteria</taxon>
        <taxon>Pseudomonadati</taxon>
        <taxon>Pseudomonadota</taxon>
        <taxon>Alphaproteobacteria</taxon>
        <taxon>Hyphomicrobiales</taxon>
        <taxon>Rhizobiaceae</taxon>
        <taxon>Rhizobium/Agrobacterium group</taxon>
        <taxon>Rhizobium</taxon>
    </lineage>
</organism>
<reference evidence="5 6" key="1">
    <citation type="submission" date="2016-09" db="EMBL/GenBank/DDBJ databases">
        <title>Rhizobium oryziradicis sp. nov., isolated from the root of rice.</title>
        <authorList>
            <person name="Zhao J."/>
            <person name="Zhang X."/>
        </authorList>
    </citation>
    <scope>NUCLEOTIDE SEQUENCE [LARGE SCALE GENOMIC DNA]</scope>
    <source>
        <strain evidence="5 6">N19</strain>
    </source>
</reference>
<protein>
    <submittedName>
        <fullName evidence="5">Lytic transglycosylase</fullName>
    </submittedName>
</protein>
<keyword evidence="6" id="KW-1185">Reference proteome</keyword>
<evidence type="ECO:0000256" key="3">
    <source>
        <dbReference type="SAM" id="SignalP"/>
    </source>
</evidence>
<dbReference type="InterPro" id="IPR008258">
    <property type="entry name" value="Transglycosylase_SLT_dom_1"/>
</dbReference>
<feature type="signal peptide" evidence="3">
    <location>
        <begin position="1"/>
        <end position="24"/>
    </location>
</feature>
<comment type="similarity">
    <text evidence="1">Belongs to the transglycosylase Slt family.</text>
</comment>
<name>A0A1Q8ZRH3_9HYPH</name>
<dbReference type="SUPFAM" id="SSF53955">
    <property type="entry name" value="Lysozyme-like"/>
    <property type="match status" value="1"/>
</dbReference>
<dbReference type="STRING" id="1867956.BJF95_08200"/>
<dbReference type="InterPro" id="IPR023346">
    <property type="entry name" value="Lysozyme-like_dom_sf"/>
</dbReference>
<evidence type="ECO:0000259" key="4">
    <source>
        <dbReference type="Pfam" id="PF01464"/>
    </source>
</evidence>
<comment type="similarity">
    <text evidence="2">Belongs to the virb1 family.</text>
</comment>
<accession>A0A1Q8ZRH3</accession>
<dbReference type="CDD" id="cd16896">
    <property type="entry name" value="LT_Slt70-like"/>
    <property type="match status" value="1"/>
</dbReference>
<gene>
    <name evidence="5" type="ORF">BJF95_08200</name>
</gene>
<keyword evidence="3" id="KW-0732">Signal</keyword>
<dbReference type="EMBL" id="MKIM01000027">
    <property type="protein sequence ID" value="OLP44491.1"/>
    <property type="molecule type" value="Genomic_DNA"/>
</dbReference>
<dbReference type="OrthoDB" id="9788661at2"/>
<evidence type="ECO:0000313" key="5">
    <source>
        <dbReference type="EMBL" id="OLP44491.1"/>
    </source>
</evidence>
<sequence>MKTHLFAAAACLAMTLPAGSYAHANETAKIPSLMDMLRGDKEQPSEKEIDSNSGVERASGKLPYHALISSYSKQYGVSPQLAQAVIKIESNFNAKARGAHGEVGLMQIKPATARAMGYSGNTAGLYDPATNLKYGIKYLAMANQLGGGDMCGAILRYNAGHGATRMNATSKRYCGQVLAMIGEKV</sequence>